<keyword evidence="2 7" id="KW-0813">Transport</keyword>
<evidence type="ECO:0000256" key="7">
    <source>
        <dbReference type="RuleBase" id="RU363032"/>
    </source>
</evidence>
<feature type="transmembrane region" description="Helical" evidence="7">
    <location>
        <begin position="105"/>
        <end position="126"/>
    </location>
</feature>
<organism evidence="9 10">
    <name type="scientific">Streptomyces oceani</name>
    <dbReference type="NCBI Taxonomy" id="1075402"/>
    <lineage>
        <taxon>Bacteria</taxon>
        <taxon>Bacillati</taxon>
        <taxon>Actinomycetota</taxon>
        <taxon>Actinomycetes</taxon>
        <taxon>Kitasatosporales</taxon>
        <taxon>Streptomycetaceae</taxon>
        <taxon>Streptomyces</taxon>
    </lineage>
</organism>
<dbReference type="CDD" id="cd06261">
    <property type="entry name" value="TM_PBP2"/>
    <property type="match status" value="1"/>
</dbReference>
<dbReference type="SUPFAM" id="SSF161098">
    <property type="entry name" value="MetI-like"/>
    <property type="match status" value="1"/>
</dbReference>
<protein>
    <recommendedName>
        <fullName evidence="8">ABC transmembrane type-1 domain-containing protein</fullName>
    </recommendedName>
</protein>
<sequence length="297" mass="32469">MPRGRARRRETLLRLACLAPPLLLLGVLVLYPVLDVAWLSLTHSSLINPDPEFVGGRNYAEAFGDPQFRAVLLNSLVWTVVVVVAQFVLGMTAAVLLSKRFRGSAVLRVLVVVPWIMPGITAGLVWKMLEDPYLGPVNALLSGLGLVEGNPAWLGEESTSLYAVAVAAAWKGFPMSAVMYLAAYQGVPEELREAARMDGARPWQVFRHVTLPGMAPTIRVTLLLTTVWTFNSFDLIYVMTKGGPGVSSEVLSSFIYRTAFVDVNHGSAATYGMVSVTVLTVFSVFYLRQMRHTGGLR</sequence>
<proteinExistence type="inferred from homology"/>
<dbReference type="PANTHER" id="PTHR43005">
    <property type="entry name" value="BLR7065 PROTEIN"/>
    <property type="match status" value="1"/>
</dbReference>
<dbReference type="PANTHER" id="PTHR43005:SF1">
    <property type="entry name" value="SPERMIDINE_PUTRESCINE TRANSPORT SYSTEM PERMEASE PROTEIN"/>
    <property type="match status" value="1"/>
</dbReference>
<dbReference type="GO" id="GO:0055085">
    <property type="term" value="P:transmembrane transport"/>
    <property type="evidence" value="ECO:0007669"/>
    <property type="project" value="InterPro"/>
</dbReference>
<evidence type="ECO:0000256" key="2">
    <source>
        <dbReference type="ARBA" id="ARBA00022448"/>
    </source>
</evidence>
<dbReference type="Pfam" id="PF00528">
    <property type="entry name" value="BPD_transp_1"/>
    <property type="match status" value="1"/>
</dbReference>
<evidence type="ECO:0000259" key="8">
    <source>
        <dbReference type="PROSITE" id="PS50928"/>
    </source>
</evidence>
<feature type="transmembrane region" description="Helical" evidence="7">
    <location>
        <begin position="268"/>
        <end position="287"/>
    </location>
</feature>
<reference evidence="9 10" key="1">
    <citation type="journal article" date="2016" name="Front. Microbiol.">
        <title>Comparative Genomics Analysis of Streptomyces Species Reveals Their Adaptation to the Marine Environment and Their Diversity at the Genomic Level.</title>
        <authorList>
            <person name="Tian X."/>
            <person name="Zhang Z."/>
            <person name="Yang T."/>
            <person name="Chen M."/>
            <person name="Li J."/>
            <person name="Chen F."/>
            <person name="Yang J."/>
            <person name="Li W."/>
            <person name="Zhang B."/>
            <person name="Zhang Z."/>
            <person name="Wu J."/>
            <person name="Zhang C."/>
            <person name="Long L."/>
            <person name="Xiao J."/>
        </authorList>
    </citation>
    <scope>NUCLEOTIDE SEQUENCE [LARGE SCALE GENOMIC DNA]</scope>
    <source>
        <strain evidence="9 10">SCSIO 02100</strain>
    </source>
</reference>
<accession>A0A1E7JZG5</accession>
<keyword evidence="10" id="KW-1185">Reference proteome</keyword>
<comment type="similarity">
    <text evidence="7">Belongs to the binding-protein-dependent transport system permease family.</text>
</comment>
<evidence type="ECO:0000256" key="6">
    <source>
        <dbReference type="ARBA" id="ARBA00023136"/>
    </source>
</evidence>
<evidence type="ECO:0000256" key="1">
    <source>
        <dbReference type="ARBA" id="ARBA00004651"/>
    </source>
</evidence>
<dbReference type="InterPro" id="IPR000515">
    <property type="entry name" value="MetI-like"/>
</dbReference>
<keyword evidence="5 7" id="KW-1133">Transmembrane helix</keyword>
<dbReference type="GO" id="GO:0005886">
    <property type="term" value="C:plasma membrane"/>
    <property type="evidence" value="ECO:0007669"/>
    <property type="project" value="UniProtKB-SubCell"/>
</dbReference>
<feature type="transmembrane region" description="Helical" evidence="7">
    <location>
        <begin position="12"/>
        <end position="34"/>
    </location>
</feature>
<feature type="domain" description="ABC transmembrane type-1" evidence="8">
    <location>
        <begin position="72"/>
        <end position="286"/>
    </location>
</feature>
<dbReference type="InterPro" id="IPR035906">
    <property type="entry name" value="MetI-like_sf"/>
</dbReference>
<evidence type="ECO:0000313" key="9">
    <source>
        <dbReference type="EMBL" id="OEU97093.1"/>
    </source>
</evidence>
<keyword evidence="4 7" id="KW-0812">Transmembrane</keyword>
<gene>
    <name evidence="9" type="ORF">AN216_17415</name>
</gene>
<evidence type="ECO:0000313" key="10">
    <source>
        <dbReference type="Proteomes" id="UP000176101"/>
    </source>
</evidence>
<keyword evidence="3" id="KW-1003">Cell membrane</keyword>
<comment type="caution">
    <text evidence="9">The sequence shown here is derived from an EMBL/GenBank/DDBJ whole genome shotgun (WGS) entry which is preliminary data.</text>
</comment>
<name>A0A1E7JZG5_9ACTN</name>
<keyword evidence="6 7" id="KW-0472">Membrane</keyword>
<comment type="subcellular location">
    <subcellularLocation>
        <location evidence="1 7">Cell membrane</location>
        <topology evidence="1 7">Multi-pass membrane protein</topology>
    </subcellularLocation>
</comment>
<feature type="transmembrane region" description="Helical" evidence="7">
    <location>
        <begin position="76"/>
        <end position="98"/>
    </location>
</feature>
<evidence type="ECO:0000256" key="5">
    <source>
        <dbReference type="ARBA" id="ARBA00022989"/>
    </source>
</evidence>
<dbReference type="Proteomes" id="UP000176101">
    <property type="component" value="Unassembled WGS sequence"/>
</dbReference>
<dbReference type="AlphaFoldDB" id="A0A1E7JZG5"/>
<evidence type="ECO:0000256" key="4">
    <source>
        <dbReference type="ARBA" id="ARBA00022692"/>
    </source>
</evidence>
<dbReference type="EMBL" id="LJGU01000132">
    <property type="protein sequence ID" value="OEU97093.1"/>
    <property type="molecule type" value="Genomic_DNA"/>
</dbReference>
<dbReference type="Gene3D" id="1.10.3720.10">
    <property type="entry name" value="MetI-like"/>
    <property type="match status" value="1"/>
</dbReference>
<dbReference type="PROSITE" id="PS50928">
    <property type="entry name" value="ABC_TM1"/>
    <property type="match status" value="1"/>
</dbReference>
<feature type="transmembrane region" description="Helical" evidence="7">
    <location>
        <begin position="205"/>
        <end position="230"/>
    </location>
</feature>
<dbReference type="STRING" id="1075402.AN216_17415"/>
<evidence type="ECO:0000256" key="3">
    <source>
        <dbReference type="ARBA" id="ARBA00022475"/>
    </source>
</evidence>
<feature type="transmembrane region" description="Helical" evidence="7">
    <location>
        <begin position="161"/>
        <end position="184"/>
    </location>
</feature>